<dbReference type="PANTHER" id="PTHR30003:SF0">
    <property type="entry name" value="GLYCOLATE PERMEASE GLCA-RELATED"/>
    <property type="match status" value="1"/>
</dbReference>
<feature type="transmembrane region" description="Helical" evidence="8">
    <location>
        <begin position="401"/>
        <end position="420"/>
    </location>
</feature>
<organism evidence="9 10">
    <name type="scientific">Rubrobacter tropicus</name>
    <dbReference type="NCBI Taxonomy" id="2653851"/>
    <lineage>
        <taxon>Bacteria</taxon>
        <taxon>Bacillati</taxon>
        <taxon>Actinomycetota</taxon>
        <taxon>Rubrobacteria</taxon>
        <taxon>Rubrobacterales</taxon>
        <taxon>Rubrobacteraceae</taxon>
        <taxon>Rubrobacter</taxon>
    </lineage>
</organism>
<protein>
    <recommendedName>
        <fullName evidence="8">L-lactate permease</fullName>
    </recommendedName>
</protein>
<evidence type="ECO:0000256" key="6">
    <source>
        <dbReference type="ARBA" id="ARBA00022989"/>
    </source>
</evidence>
<dbReference type="PANTHER" id="PTHR30003">
    <property type="entry name" value="L-LACTATE PERMEASE"/>
    <property type="match status" value="1"/>
</dbReference>
<dbReference type="GO" id="GO:0005886">
    <property type="term" value="C:plasma membrane"/>
    <property type="evidence" value="ECO:0007669"/>
    <property type="project" value="UniProtKB-SubCell"/>
</dbReference>
<dbReference type="InterPro" id="IPR003804">
    <property type="entry name" value="Lactate_perm"/>
</dbReference>
<dbReference type="GO" id="GO:0015295">
    <property type="term" value="F:solute:proton symporter activity"/>
    <property type="evidence" value="ECO:0007669"/>
    <property type="project" value="TreeGrafter"/>
</dbReference>
<feature type="transmembrane region" description="Helical" evidence="8">
    <location>
        <begin position="193"/>
        <end position="214"/>
    </location>
</feature>
<name>A0A6G8QBV8_9ACTN</name>
<keyword evidence="5 8" id="KW-0812">Transmembrane</keyword>
<evidence type="ECO:0000256" key="3">
    <source>
        <dbReference type="ARBA" id="ARBA00022448"/>
    </source>
</evidence>
<dbReference type="Proteomes" id="UP000501452">
    <property type="component" value="Chromosome"/>
</dbReference>
<feature type="transmembrane region" description="Helical" evidence="8">
    <location>
        <begin position="39"/>
        <end position="60"/>
    </location>
</feature>
<proteinExistence type="inferred from homology"/>
<dbReference type="EMBL" id="CP045119">
    <property type="protein sequence ID" value="QIN83923.1"/>
    <property type="molecule type" value="Genomic_DNA"/>
</dbReference>
<evidence type="ECO:0000256" key="5">
    <source>
        <dbReference type="ARBA" id="ARBA00022692"/>
    </source>
</evidence>
<feature type="transmembrane region" description="Helical" evidence="8">
    <location>
        <begin position="95"/>
        <end position="119"/>
    </location>
</feature>
<keyword evidence="4 8" id="KW-1003">Cell membrane</keyword>
<evidence type="ECO:0000256" key="2">
    <source>
        <dbReference type="ARBA" id="ARBA00010100"/>
    </source>
</evidence>
<keyword evidence="6 8" id="KW-1133">Transmembrane helix</keyword>
<evidence type="ECO:0000313" key="9">
    <source>
        <dbReference type="EMBL" id="QIN83923.1"/>
    </source>
</evidence>
<evidence type="ECO:0000256" key="7">
    <source>
        <dbReference type="ARBA" id="ARBA00023136"/>
    </source>
</evidence>
<accession>A0A6G8QBV8</accession>
<feature type="transmembrane region" description="Helical" evidence="8">
    <location>
        <begin position="323"/>
        <end position="341"/>
    </location>
</feature>
<feature type="transmembrane region" description="Helical" evidence="8">
    <location>
        <begin position="277"/>
        <end position="294"/>
    </location>
</feature>
<gene>
    <name evidence="9" type="ORF">GBA63_15680</name>
</gene>
<dbReference type="AlphaFoldDB" id="A0A6G8QBV8"/>
<feature type="transmembrane region" description="Helical" evidence="8">
    <location>
        <begin position="139"/>
        <end position="157"/>
    </location>
</feature>
<sequence>MPCCRGAAEARRHGKWRWENSSGRYGVLFEQLYEPVGNLAVSTIIAAIPIIVLFVLLAGLRIAAQWAALITLAVALVIAVFVYQMPFGLAINATLLGICFGLFPIVWIVINAIFIYNVIVDTGLFNTIRDSLAGVSNDRRIQVVLIAFVFGALLEATAGFGTPVAITASLMAGLGFEALYAAALALLANTAPVAFGGFGIPIITGASVAGLDVLELSQMVGRQTPVLAIIIPGMLVTVMAGFRRMLEVWPVVVVSGVAFAGTQFVVSNVLGPELADLLAAIVTVVAVIGLLSFWRPSTEWHFENEPAASERESYETPPLGRTLYAWSPFIIIVALFLIVQIPPIKAAVGSIQTSINFPTAEVSETTGAPTIPWPGLNEQIEQQPPVVPEAAPYSATFSTNWLSAAGTIILIADIIALAFLRVSPGRALRIYGQSLNQLKWAILTIASILGLAYLLNYSGMTFTLGLAFASTGFLYVFFASFIGWLGVALTGSDTSSNALFANLQKVTAQQIGVSPNLTVGANSSGGVLGKMISPQNLAVGTSATGLQGREGDLLRLVLKWSIGLTIVMSILVVLQATVLNFMVP</sequence>
<dbReference type="KEGG" id="rub:GBA63_15680"/>
<keyword evidence="7 8" id="KW-0472">Membrane</keyword>
<evidence type="ECO:0000256" key="4">
    <source>
        <dbReference type="ARBA" id="ARBA00022475"/>
    </source>
</evidence>
<comment type="function">
    <text evidence="8">Uptake of L-lactate across the membrane. Can also transport D-lactate and glycolate.</text>
</comment>
<comment type="similarity">
    <text evidence="2 8">Belongs to the lactate permease family.</text>
</comment>
<dbReference type="Pfam" id="PF02652">
    <property type="entry name" value="Lactate_perm"/>
    <property type="match status" value="1"/>
</dbReference>
<feature type="transmembrane region" description="Helical" evidence="8">
    <location>
        <begin position="440"/>
        <end position="457"/>
    </location>
</feature>
<feature type="transmembrane region" description="Helical" evidence="8">
    <location>
        <begin position="464"/>
        <end position="487"/>
    </location>
</feature>
<feature type="transmembrane region" description="Helical" evidence="8">
    <location>
        <begin position="164"/>
        <end position="187"/>
    </location>
</feature>
<feature type="transmembrane region" description="Helical" evidence="8">
    <location>
        <begin position="66"/>
        <end position="83"/>
    </location>
</feature>
<evidence type="ECO:0000313" key="10">
    <source>
        <dbReference type="Proteomes" id="UP000501452"/>
    </source>
</evidence>
<evidence type="ECO:0000256" key="8">
    <source>
        <dbReference type="RuleBase" id="RU365092"/>
    </source>
</evidence>
<dbReference type="NCBIfam" id="TIGR00795">
    <property type="entry name" value="lctP"/>
    <property type="match status" value="1"/>
</dbReference>
<feature type="transmembrane region" description="Helical" evidence="8">
    <location>
        <begin position="560"/>
        <end position="583"/>
    </location>
</feature>
<feature type="transmembrane region" description="Helical" evidence="8">
    <location>
        <begin position="248"/>
        <end position="270"/>
    </location>
</feature>
<keyword evidence="3 8" id="KW-0813">Transport</keyword>
<evidence type="ECO:0000256" key="1">
    <source>
        <dbReference type="ARBA" id="ARBA00004651"/>
    </source>
</evidence>
<comment type="subcellular location">
    <subcellularLocation>
        <location evidence="1 8">Cell membrane</location>
        <topology evidence="1 8">Multi-pass membrane protein</topology>
    </subcellularLocation>
</comment>
<feature type="transmembrane region" description="Helical" evidence="8">
    <location>
        <begin position="226"/>
        <end position="242"/>
    </location>
</feature>
<keyword evidence="10" id="KW-1185">Reference proteome</keyword>
<dbReference type="GO" id="GO:0015129">
    <property type="term" value="F:lactate transmembrane transporter activity"/>
    <property type="evidence" value="ECO:0007669"/>
    <property type="project" value="UniProtKB-UniRule"/>
</dbReference>
<reference evidence="9 10" key="1">
    <citation type="submission" date="2019-10" db="EMBL/GenBank/DDBJ databases">
        <title>Rubrobacter sp nov SCSIO 52090 isolated from a deep-sea sediment in the South China Sea.</title>
        <authorList>
            <person name="Chen R.W."/>
        </authorList>
    </citation>
    <scope>NUCLEOTIDE SEQUENCE [LARGE SCALE GENOMIC DNA]</scope>
    <source>
        <strain evidence="9 10">SCSIO 52909</strain>
    </source>
</reference>